<name>A0ABV5WFI2_9BACI</name>
<dbReference type="InterPro" id="IPR019533">
    <property type="entry name" value="Peptidase_S26"/>
</dbReference>
<sequence length="177" mass="20235">MRKKSRLRELLEALIAACCLVFLAKVFLFFPTKVEGASMVPTLHEGDKIIVSKVVTYIHHLNRGDVVVMKTDDYYVKRIIGLSGDTLKVENDHLYINGKLQEESYLEKNQKAARRLMMKLTEDFGPITVPDNKVFVMGDNRAVSRDSRNGLGFIDKKNILGTVKAVYYPWKRIKLTN</sequence>
<evidence type="ECO:0000256" key="4">
    <source>
        <dbReference type="RuleBase" id="RU362042"/>
    </source>
</evidence>
<dbReference type="Pfam" id="PF10502">
    <property type="entry name" value="Peptidase_S26"/>
    <property type="match status" value="1"/>
</dbReference>
<dbReference type="PANTHER" id="PTHR43390:SF8">
    <property type="entry name" value="SIGNAL PEPTIDASE I"/>
    <property type="match status" value="1"/>
</dbReference>
<dbReference type="InterPro" id="IPR019758">
    <property type="entry name" value="Pept_S26A_signal_pept_1_CS"/>
</dbReference>
<evidence type="ECO:0000313" key="7">
    <source>
        <dbReference type="Proteomes" id="UP001589609"/>
    </source>
</evidence>
<dbReference type="PROSITE" id="PS00501">
    <property type="entry name" value="SPASE_I_1"/>
    <property type="match status" value="1"/>
</dbReference>
<evidence type="ECO:0000259" key="5">
    <source>
        <dbReference type="Pfam" id="PF10502"/>
    </source>
</evidence>
<keyword evidence="2 4" id="KW-0645">Protease</keyword>
<dbReference type="InterPro" id="IPR019756">
    <property type="entry name" value="Pept_S26A_signal_pept_1_Ser-AS"/>
</dbReference>
<comment type="subcellular location">
    <subcellularLocation>
        <location evidence="1">Cell membrane</location>
        <topology evidence="1">Single-pass type II membrane protein</topology>
    </subcellularLocation>
    <subcellularLocation>
        <location evidence="4">Membrane</location>
        <topology evidence="4">Single-pass type II membrane protein</topology>
    </subcellularLocation>
</comment>
<dbReference type="InterPro" id="IPR000223">
    <property type="entry name" value="Pept_S26A_signal_pept_1"/>
</dbReference>
<dbReference type="NCBIfam" id="TIGR02227">
    <property type="entry name" value="sigpep_I_bact"/>
    <property type="match status" value="1"/>
</dbReference>
<evidence type="ECO:0000256" key="2">
    <source>
        <dbReference type="ARBA" id="ARBA00022670"/>
    </source>
</evidence>
<evidence type="ECO:0000256" key="1">
    <source>
        <dbReference type="ARBA" id="ARBA00004401"/>
    </source>
</evidence>
<dbReference type="PROSITE" id="PS00761">
    <property type="entry name" value="SPASE_I_3"/>
    <property type="match status" value="1"/>
</dbReference>
<organism evidence="6 7">
    <name type="scientific">Ectobacillus funiculus</name>
    <dbReference type="NCBI Taxonomy" id="137993"/>
    <lineage>
        <taxon>Bacteria</taxon>
        <taxon>Bacillati</taxon>
        <taxon>Bacillota</taxon>
        <taxon>Bacilli</taxon>
        <taxon>Bacillales</taxon>
        <taxon>Bacillaceae</taxon>
        <taxon>Ectobacillus</taxon>
    </lineage>
</organism>
<dbReference type="PRINTS" id="PR00727">
    <property type="entry name" value="LEADERPTASE"/>
</dbReference>
<evidence type="ECO:0000313" key="6">
    <source>
        <dbReference type="EMBL" id="MFB9759193.1"/>
    </source>
</evidence>
<feature type="domain" description="Peptidase S26" evidence="5">
    <location>
        <begin position="8"/>
        <end position="168"/>
    </location>
</feature>
<dbReference type="Proteomes" id="UP001589609">
    <property type="component" value="Unassembled WGS sequence"/>
</dbReference>
<dbReference type="EC" id="3.4.21.89" evidence="4"/>
<protein>
    <recommendedName>
        <fullName evidence="4">Signal peptidase I</fullName>
        <ecNumber evidence="4">3.4.21.89</ecNumber>
    </recommendedName>
</protein>
<dbReference type="Gene3D" id="2.10.109.10">
    <property type="entry name" value="Umud Fragment, subunit A"/>
    <property type="match status" value="1"/>
</dbReference>
<keyword evidence="7" id="KW-1185">Reference proteome</keyword>
<dbReference type="GO" id="GO:0009003">
    <property type="term" value="F:signal peptidase activity"/>
    <property type="evidence" value="ECO:0007669"/>
    <property type="project" value="UniProtKB-EC"/>
</dbReference>
<accession>A0ABV5WFI2</accession>
<comment type="caution">
    <text evidence="6">The sequence shown here is derived from an EMBL/GenBank/DDBJ whole genome shotgun (WGS) entry which is preliminary data.</text>
</comment>
<evidence type="ECO:0000256" key="3">
    <source>
        <dbReference type="ARBA" id="ARBA00022801"/>
    </source>
</evidence>
<dbReference type="SUPFAM" id="SSF51306">
    <property type="entry name" value="LexA/Signal peptidase"/>
    <property type="match status" value="1"/>
</dbReference>
<keyword evidence="3 4" id="KW-0378">Hydrolase</keyword>
<comment type="catalytic activity">
    <reaction evidence="4">
        <text>Cleavage of hydrophobic, N-terminal signal or leader sequences from secreted and periplasmic proteins.</text>
        <dbReference type="EC" id="3.4.21.89"/>
    </reaction>
</comment>
<dbReference type="RefSeq" id="WP_379949496.1">
    <property type="nucleotide sequence ID" value="NZ_JBHMAF010000064.1"/>
</dbReference>
<dbReference type="EMBL" id="JBHMAF010000064">
    <property type="protein sequence ID" value="MFB9759193.1"/>
    <property type="molecule type" value="Genomic_DNA"/>
</dbReference>
<dbReference type="CDD" id="cd06530">
    <property type="entry name" value="S26_SPase_I"/>
    <property type="match status" value="1"/>
</dbReference>
<reference evidence="6 7" key="1">
    <citation type="submission" date="2024-09" db="EMBL/GenBank/DDBJ databases">
        <authorList>
            <person name="Sun Q."/>
            <person name="Mori K."/>
        </authorList>
    </citation>
    <scope>NUCLEOTIDE SEQUENCE [LARGE SCALE GENOMIC DNA]</scope>
    <source>
        <strain evidence="6 7">JCM 11201</strain>
    </source>
</reference>
<gene>
    <name evidence="6" type="primary">lepB</name>
    <name evidence="6" type="ORF">ACFFMS_12145</name>
</gene>
<comment type="similarity">
    <text evidence="4">Belongs to the peptidase S26 family.</text>
</comment>
<dbReference type="PANTHER" id="PTHR43390">
    <property type="entry name" value="SIGNAL PEPTIDASE I"/>
    <property type="match status" value="1"/>
</dbReference>
<dbReference type="InterPro" id="IPR036286">
    <property type="entry name" value="LexA/Signal_pep-like_sf"/>
</dbReference>
<proteinExistence type="inferred from homology"/>